<dbReference type="GO" id="GO:0005829">
    <property type="term" value="C:cytosol"/>
    <property type="evidence" value="ECO:0007669"/>
    <property type="project" value="TreeGrafter"/>
</dbReference>
<dbReference type="GO" id="GO:0035925">
    <property type="term" value="F:mRNA 3'-UTR AU-rich region binding"/>
    <property type="evidence" value="ECO:0007669"/>
    <property type="project" value="TreeGrafter"/>
</dbReference>
<dbReference type="Pfam" id="PF00107">
    <property type="entry name" value="ADH_zinc_N"/>
    <property type="match status" value="1"/>
</dbReference>
<dbReference type="InterPro" id="IPR002364">
    <property type="entry name" value="Quin_OxRdtase/zeta-crystal_CS"/>
</dbReference>
<dbReference type="GO" id="GO:0008270">
    <property type="term" value="F:zinc ion binding"/>
    <property type="evidence" value="ECO:0007669"/>
    <property type="project" value="InterPro"/>
</dbReference>
<organism evidence="4 5">
    <name type="scientific">Ornithinimicrobium avium</name>
    <dbReference type="NCBI Taxonomy" id="2283195"/>
    <lineage>
        <taxon>Bacteria</taxon>
        <taxon>Bacillati</taxon>
        <taxon>Actinomycetota</taxon>
        <taxon>Actinomycetes</taxon>
        <taxon>Micrococcales</taxon>
        <taxon>Ornithinimicrobiaceae</taxon>
        <taxon>Ornithinimicrobium</taxon>
    </lineage>
</organism>
<dbReference type="InterPro" id="IPR013149">
    <property type="entry name" value="ADH-like_C"/>
</dbReference>
<evidence type="ECO:0000259" key="3">
    <source>
        <dbReference type="SMART" id="SM00829"/>
    </source>
</evidence>
<dbReference type="RefSeq" id="WP_114930770.1">
    <property type="nucleotide sequence ID" value="NZ_CP031229.1"/>
</dbReference>
<evidence type="ECO:0000313" key="5">
    <source>
        <dbReference type="Proteomes" id="UP000253790"/>
    </source>
</evidence>
<name>A0A345NSB8_9MICO</name>
<evidence type="ECO:0000256" key="1">
    <source>
        <dbReference type="ARBA" id="ARBA00022857"/>
    </source>
</evidence>
<dbReference type="Gene3D" id="3.90.180.10">
    <property type="entry name" value="Medium-chain alcohol dehydrogenases, catalytic domain"/>
    <property type="match status" value="1"/>
</dbReference>
<dbReference type="InterPro" id="IPR011032">
    <property type="entry name" value="GroES-like_sf"/>
</dbReference>
<dbReference type="FunFam" id="3.40.50.720:FF:000053">
    <property type="entry name" value="Quinone oxidoreductase 1"/>
    <property type="match status" value="1"/>
</dbReference>
<dbReference type="PROSITE" id="PS01162">
    <property type="entry name" value="QOR_ZETA_CRYSTAL"/>
    <property type="match status" value="1"/>
</dbReference>
<accession>A0A345NSB8</accession>
<dbReference type="EMBL" id="CP031229">
    <property type="protein sequence ID" value="AXH97926.1"/>
    <property type="molecule type" value="Genomic_DNA"/>
</dbReference>
<feature type="domain" description="Enoyl reductase (ER)" evidence="3">
    <location>
        <begin position="10"/>
        <end position="321"/>
    </location>
</feature>
<evidence type="ECO:0000313" key="4">
    <source>
        <dbReference type="EMBL" id="AXH97926.1"/>
    </source>
</evidence>
<dbReference type="InterPro" id="IPR013154">
    <property type="entry name" value="ADH-like_N"/>
</dbReference>
<dbReference type="InterPro" id="IPR047618">
    <property type="entry name" value="QOR-like"/>
</dbReference>
<dbReference type="SUPFAM" id="SSF50129">
    <property type="entry name" value="GroES-like"/>
    <property type="match status" value="1"/>
</dbReference>
<dbReference type="Pfam" id="PF08240">
    <property type="entry name" value="ADH_N"/>
    <property type="match status" value="1"/>
</dbReference>
<gene>
    <name evidence="4" type="ORF">DV701_04840</name>
</gene>
<proteinExistence type="predicted"/>
<dbReference type="Gene3D" id="3.40.50.720">
    <property type="entry name" value="NAD(P)-binding Rossmann-like Domain"/>
    <property type="match status" value="1"/>
</dbReference>
<dbReference type="PANTHER" id="PTHR48106:SF13">
    <property type="entry name" value="QUINONE OXIDOREDUCTASE-RELATED"/>
    <property type="match status" value="1"/>
</dbReference>
<dbReference type="PANTHER" id="PTHR48106">
    <property type="entry name" value="QUINONE OXIDOREDUCTASE PIG3-RELATED"/>
    <property type="match status" value="1"/>
</dbReference>
<keyword evidence="5" id="KW-1185">Reference proteome</keyword>
<dbReference type="OrthoDB" id="9780520at2"/>
<dbReference type="SUPFAM" id="SSF51735">
    <property type="entry name" value="NAD(P)-binding Rossmann-fold domains"/>
    <property type="match status" value="1"/>
</dbReference>
<dbReference type="CDD" id="cd05286">
    <property type="entry name" value="QOR2"/>
    <property type="match status" value="1"/>
</dbReference>
<dbReference type="GO" id="GO:0003960">
    <property type="term" value="F:quinone reductase (NADPH) activity"/>
    <property type="evidence" value="ECO:0007669"/>
    <property type="project" value="InterPro"/>
</dbReference>
<protein>
    <submittedName>
        <fullName evidence="4">Quinone oxidoreductase</fullName>
    </submittedName>
</protein>
<keyword evidence="1" id="KW-0521">NADP</keyword>
<sequence length="323" mass="33494">MRAVIVEQPGGPEALTLVERDTPSPGPGEALVRVAAGGVNFIDVYQRSGAYPLPLPFVGGNEGAGTVVEVGEDVTGPAAGDRVAWAMVPGTGYAEEVLVPAARLVPVPDALDLEVAAGSMLQGMTAHYLVNSTFEAREGQTALITAAAGGVGLLLSQLLRDKGVRVIGTVGSPDKAELARANGCSDPVLYRELDLAAEVHRLTDGHGVHVVYDGVGKDTFDAGLDSLRPRGTMVLFGAASGPVPPVDPQTLNQAGSLYLTRPSLAHYGTEREELLWRAGEVLGAVADGSLTVRIGDRYPLAEARRAHEDLEAGGTTGKLIIVP</sequence>
<dbReference type="InterPro" id="IPR020843">
    <property type="entry name" value="ER"/>
</dbReference>
<dbReference type="InterPro" id="IPR036291">
    <property type="entry name" value="NAD(P)-bd_dom_sf"/>
</dbReference>
<evidence type="ECO:0000256" key="2">
    <source>
        <dbReference type="ARBA" id="ARBA00023002"/>
    </source>
</evidence>
<dbReference type="Proteomes" id="UP000253790">
    <property type="component" value="Chromosome"/>
</dbReference>
<dbReference type="SMART" id="SM00829">
    <property type="entry name" value="PKS_ER"/>
    <property type="match status" value="1"/>
</dbReference>
<dbReference type="AlphaFoldDB" id="A0A345NSB8"/>
<dbReference type="GO" id="GO:0070402">
    <property type="term" value="F:NADPH binding"/>
    <property type="evidence" value="ECO:0007669"/>
    <property type="project" value="TreeGrafter"/>
</dbReference>
<dbReference type="KEGG" id="orn:DV701_04840"/>
<keyword evidence="2" id="KW-0560">Oxidoreductase</keyword>
<reference evidence="4 5" key="1">
    <citation type="submission" date="2018-07" db="EMBL/GenBank/DDBJ databases">
        <title>Complete genome sequencing of Ornithinimicrobium sp. AMA3305.</title>
        <authorList>
            <person name="Bae J.-W."/>
        </authorList>
    </citation>
    <scope>NUCLEOTIDE SEQUENCE [LARGE SCALE GENOMIC DNA]</scope>
    <source>
        <strain evidence="4 5">AMA3305</strain>
    </source>
</reference>